<dbReference type="STRING" id="561061.SAMN05660862_1656"/>
<reference evidence="1 2" key="1">
    <citation type="submission" date="2017-04" db="EMBL/GenBank/DDBJ databases">
        <authorList>
            <person name="Afonso C.L."/>
            <person name="Miller P.J."/>
            <person name="Scott M.A."/>
            <person name="Spackman E."/>
            <person name="Goraichik I."/>
            <person name="Dimitrov K.M."/>
            <person name="Suarez D.L."/>
            <person name="Swayne D.E."/>
        </authorList>
    </citation>
    <scope>NUCLEOTIDE SEQUENCE [LARGE SCALE GENOMIC DNA]</scope>
    <source>
        <strain evidence="1 2">DSM 22418</strain>
    </source>
</reference>
<dbReference type="Pfam" id="PF14322">
    <property type="entry name" value="SusD-like_3"/>
    <property type="match status" value="1"/>
</dbReference>
<protein>
    <submittedName>
        <fullName evidence="1">Starch-binding associating with outer membrane</fullName>
    </submittedName>
</protein>
<dbReference type="InterPro" id="IPR011990">
    <property type="entry name" value="TPR-like_helical_dom_sf"/>
</dbReference>
<dbReference type="AlphaFoldDB" id="A0A1X7JAI3"/>
<accession>A0A1X7JAI3</accession>
<gene>
    <name evidence="1" type="ORF">SAMN05660862_1656</name>
</gene>
<sequence>MKALIYKYLLLVIIGGAIGLSGCNKFLDELPDNRTEVDSELKIKKLLVSAYPTSSYLVPFELSSDNVDDYGPLNPYGGRFLEQIFRWERITETGTDSPTIFWQACYSAIANANEALEAIEAMGNPASLNPQRGEALAARAYAHFLLVNMFCQHYAKQYAATDLGIPYITKPETELVVTYERKSVKDVYEAIRRDLEEALPLIDDTSYGTTTSFHMNVATANAFAARVALYMEEWEDAVRYANKAIGVNPRALMRDNIGIAANAVSSVSALAVFYNSSNEKSNLLLQTAYSNQGLYFGASYTGSRFSHGNLIAREQTFFANGPFGSYSNTGYRPRVFVYTGTNLDKTLVPRVSYMFEYTDPVAGIGYRWAVYAPFTTEETMLVRAEALIHLKRYEEAIVDMKRWVDNSVVDPPATFNMDSVNAWAGRTKYYTALKSTPKKKLNPEFLIEEGVQENMLHALLHIRRLETMHLGLRWIDVKRYGIEVERRVIASGEVDVVETATKLEKRDKRMALQLPIEVITAGLTPNPR</sequence>
<organism evidence="1 2">
    <name type="scientific">Sphingobacterium psychroaquaticum</name>
    <dbReference type="NCBI Taxonomy" id="561061"/>
    <lineage>
        <taxon>Bacteria</taxon>
        <taxon>Pseudomonadati</taxon>
        <taxon>Bacteroidota</taxon>
        <taxon>Sphingobacteriia</taxon>
        <taxon>Sphingobacteriales</taxon>
        <taxon>Sphingobacteriaceae</taxon>
        <taxon>Sphingobacterium</taxon>
    </lineage>
</organism>
<evidence type="ECO:0000313" key="1">
    <source>
        <dbReference type="EMBL" id="SMG24548.1"/>
    </source>
</evidence>
<evidence type="ECO:0000313" key="2">
    <source>
        <dbReference type="Proteomes" id="UP000192980"/>
    </source>
</evidence>
<dbReference type="InterPro" id="IPR033985">
    <property type="entry name" value="SusD-like_N"/>
</dbReference>
<dbReference type="SUPFAM" id="SSF48452">
    <property type="entry name" value="TPR-like"/>
    <property type="match status" value="1"/>
</dbReference>
<proteinExistence type="predicted"/>
<dbReference type="Proteomes" id="UP000192980">
    <property type="component" value="Unassembled WGS sequence"/>
</dbReference>
<dbReference type="RefSeq" id="WP_085472406.1">
    <property type="nucleotide sequence ID" value="NZ_CP038029.1"/>
</dbReference>
<dbReference type="EMBL" id="FXAU01000002">
    <property type="protein sequence ID" value="SMG24548.1"/>
    <property type="molecule type" value="Genomic_DNA"/>
</dbReference>
<name>A0A1X7JAI3_9SPHI</name>
<keyword evidence="2" id="KW-1185">Reference proteome</keyword>
<dbReference type="PROSITE" id="PS51257">
    <property type="entry name" value="PROKAR_LIPOPROTEIN"/>
    <property type="match status" value="1"/>
</dbReference>
<dbReference type="Gene3D" id="1.25.40.390">
    <property type="match status" value="1"/>
</dbReference>
<dbReference type="OrthoDB" id="1147023at2"/>